<reference evidence="3" key="1">
    <citation type="submission" date="2020-08" db="EMBL/GenBank/DDBJ databases">
        <title>Genome sequencing and assembly of the red palm weevil Rhynchophorus ferrugineus.</title>
        <authorList>
            <person name="Dias G.B."/>
            <person name="Bergman C.M."/>
            <person name="Manee M."/>
        </authorList>
    </citation>
    <scope>NUCLEOTIDE SEQUENCE</scope>
    <source>
        <strain evidence="3">AA-2017</strain>
        <tissue evidence="3">Whole larva</tissue>
    </source>
</reference>
<dbReference type="AlphaFoldDB" id="A0A834J0C3"/>
<evidence type="ECO:0000313" key="4">
    <source>
        <dbReference type="Proteomes" id="UP000625711"/>
    </source>
</evidence>
<proteinExistence type="predicted"/>
<dbReference type="CDD" id="cd00037">
    <property type="entry name" value="CLECT"/>
    <property type="match status" value="1"/>
</dbReference>
<protein>
    <recommendedName>
        <fullName evidence="2">C-type lectin domain-containing protein</fullName>
    </recommendedName>
</protein>
<dbReference type="PROSITE" id="PS00615">
    <property type="entry name" value="C_TYPE_LECTIN_1"/>
    <property type="match status" value="1"/>
</dbReference>
<dbReference type="Pfam" id="PF00059">
    <property type="entry name" value="Lectin_C"/>
    <property type="match status" value="1"/>
</dbReference>
<dbReference type="SUPFAM" id="SSF56436">
    <property type="entry name" value="C-type lectin-like"/>
    <property type="match status" value="1"/>
</dbReference>
<dbReference type="InterPro" id="IPR001304">
    <property type="entry name" value="C-type_lectin-like"/>
</dbReference>
<accession>A0A834J0C3</accession>
<dbReference type="InterPro" id="IPR018378">
    <property type="entry name" value="C-type_lectin_CS"/>
</dbReference>
<evidence type="ECO:0000256" key="1">
    <source>
        <dbReference type="ARBA" id="ARBA00023157"/>
    </source>
</evidence>
<dbReference type="Proteomes" id="UP000625711">
    <property type="component" value="Unassembled WGS sequence"/>
</dbReference>
<dbReference type="PROSITE" id="PS50041">
    <property type="entry name" value="C_TYPE_LECTIN_2"/>
    <property type="match status" value="1"/>
</dbReference>
<evidence type="ECO:0000313" key="3">
    <source>
        <dbReference type="EMBL" id="KAF7284112.1"/>
    </source>
</evidence>
<keyword evidence="4" id="KW-1185">Reference proteome</keyword>
<name>A0A834J0C3_RHYFE</name>
<dbReference type="EMBL" id="JAACXV010000083">
    <property type="protein sequence ID" value="KAF7284112.1"/>
    <property type="molecule type" value="Genomic_DNA"/>
</dbReference>
<gene>
    <name evidence="3" type="ORF">GWI33_022571</name>
</gene>
<dbReference type="InterPro" id="IPR050111">
    <property type="entry name" value="C-type_lectin/snaclec_domain"/>
</dbReference>
<sequence length="214" mass="24909">MTTKEVTSNKMLFKITLLLIVVYLNVCFCEFVETPDKIYFASKEVLNWTDAKNACAEAGLELVSILNKNELLILEIFLKEYQLKPADKWSGYWLAGIRYPNGTFFWDTTSTEVGKDIKAWLPGEPSNAYQKEHCVELKFDKVRLGWNDYFCVEERKYLCQASRKEVPRGEDLDDYSFLAEKNANGSKSSLDDHLKFSEFLNNYFLHNRKKTPHV</sequence>
<dbReference type="SMART" id="SM00034">
    <property type="entry name" value="CLECT"/>
    <property type="match status" value="1"/>
</dbReference>
<organism evidence="3 4">
    <name type="scientific">Rhynchophorus ferrugineus</name>
    <name type="common">Red palm weevil</name>
    <name type="synonym">Curculio ferrugineus</name>
    <dbReference type="NCBI Taxonomy" id="354439"/>
    <lineage>
        <taxon>Eukaryota</taxon>
        <taxon>Metazoa</taxon>
        <taxon>Ecdysozoa</taxon>
        <taxon>Arthropoda</taxon>
        <taxon>Hexapoda</taxon>
        <taxon>Insecta</taxon>
        <taxon>Pterygota</taxon>
        <taxon>Neoptera</taxon>
        <taxon>Endopterygota</taxon>
        <taxon>Coleoptera</taxon>
        <taxon>Polyphaga</taxon>
        <taxon>Cucujiformia</taxon>
        <taxon>Curculionidae</taxon>
        <taxon>Dryophthorinae</taxon>
        <taxon>Rhynchophorus</taxon>
    </lineage>
</organism>
<dbReference type="InterPro" id="IPR016186">
    <property type="entry name" value="C-type_lectin-like/link_sf"/>
</dbReference>
<dbReference type="PANTHER" id="PTHR22803">
    <property type="entry name" value="MANNOSE, PHOSPHOLIPASE, LECTIN RECEPTOR RELATED"/>
    <property type="match status" value="1"/>
</dbReference>
<dbReference type="OrthoDB" id="6340082at2759"/>
<feature type="domain" description="C-type lectin" evidence="2">
    <location>
        <begin position="39"/>
        <end position="160"/>
    </location>
</feature>
<evidence type="ECO:0000259" key="2">
    <source>
        <dbReference type="PROSITE" id="PS50041"/>
    </source>
</evidence>
<comment type="caution">
    <text evidence="3">The sequence shown here is derived from an EMBL/GenBank/DDBJ whole genome shotgun (WGS) entry which is preliminary data.</text>
</comment>
<dbReference type="InterPro" id="IPR016187">
    <property type="entry name" value="CTDL_fold"/>
</dbReference>
<keyword evidence="1" id="KW-1015">Disulfide bond</keyword>
<dbReference type="Gene3D" id="3.10.100.10">
    <property type="entry name" value="Mannose-Binding Protein A, subunit A"/>
    <property type="match status" value="1"/>
</dbReference>